<evidence type="ECO:0000313" key="3">
    <source>
        <dbReference type="Proteomes" id="UP000284842"/>
    </source>
</evidence>
<evidence type="ECO:0000313" key="2">
    <source>
        <dbReference type="EMBL" id="PPR02991.1"/>
    </source>
</evidence>
<dbReference type="STRING" id="181874.A0A409YIZ7"/>
<feature type="compositionally biased region" description="Basic and acidic residues" evidence="1">
    <location>
        <begin position="404"/>
        <end position="413"/>
    </location>
</feature>
<organism evidence="2 3">
    <name type="scientific">Panaeolus cyanescens</name>
    <dbReference type="NCBI Taxonomy" id="181874"/>
    <lineage>
        <taxon>Eukaryota</taxon>
        <taxon>Fungi</taxon>
        <taxon>Dikarya</taxon>
        <taxon>Basidiomycota</taxon>
        <taxon>Agaricomycotina</taxon>
        <taxon>Agaricomycetes</taxon>
        <taxon>Agaricomycetidae</taxon>
        <taxon>Agaricales</taxon>
        <taxon>Agaricineae</taxon>
        <taxon>Galeropsidaceae</taxon>
        <taxon>Panaeolus</taxon>
    </lineage>
</organism>
<evidence type="ECO:0000256" key="1">
    <source>
        <dbReference type="SAM" id="MobiDB-lite"/>
    </source>
</evidence>
<feature type="compositionally biased region" description="Basic and acidic residues" evidence="1">
    <location>
        <begin position="524"/>
        <end position="534"/>
    </location>
</feature>
<sequence>MEPTPAGVFLLHILHNLYTTREPDLLLKRMAKKKKDKAKKSRSKWSPARLEYLLSQKSGFEIAFRNKDTKNWFANCYRRFLKRFPPTLGEHEDPAKDVLDAVDDTVADEYELLEPKEESMSKEEYDKAMKTFVMERDRLVKVREQLQRWFYNQHGKDSSSAATNAFKGVFDEALGTGDRKPRKKSAMEIWRKSSKVKEEIEVAATAMVVEEGRPSDDLASVRQKAAKRLFETTVPAQTRRLLEAEAIEVHKTAVAEWEMKKKMGISTAPEDRQRCIDALSDVVQPLLDAICNATGWSASLIAGGPEPADQGRLHIQMIHSGVTSGAEPMDFGRAEHVRIPKLLYPMFQDFLQLVYPTDVCKSRALPSDLSWSGAPSLDSTNLPIPNNSSAGPSTVVAHTSPSRDVVHPPKDDTVYFYDSSDSSESLDEPDNTSQARPDSPAPSLAELQDVVYPSSPEPTAPDTQPDDATSHAPLLPTIVNDMPNTDSVNAGVAATANQGDRQQVDGASSDPASVPNRKRRRHVSGKEDHADSIDKGPLSKRARGGGGQSSSNIDLASLVVEPPVTVPSPSQPSVASVAAKASVDISNIRLVSSNGDSTWFTNCMTMFVTQSEPLGDDWTNCLSAYRAFQQKHGYNLERRLPTKNRPSLVTRWIGMGRTRTPKWRPQDLVPRKFNEEFKGWWADIQPEWRVENGTVKTDRVDGDWGKLFYPGANGMLSVVGCLFYWGLACQSAADKRAWTSAVLDCTVAFQALESLDVVS</sequence>
<dbReference type="InParanoid" id="A0A409YIZ7"/>
<name>A0A409YIZ7_9AGAR</name>
<feature type="compositionally biased region" description="Polar residues" evidence="1">
    <location>
        <begin position="382"/>
        <end position="402"/>
    </location>
</feature>
<feature type="region of interest" description="Disordered" evidence="1">
    <location>
        <begin position="382"/>
        <end position="552"/>
    </location>
</feature>
<protein>
    <submittedName>
        <fullName evidence="2">Uncharacterized protein</fullName>
    </submittedName>
</protein>
<dbReference type="AlphaFoldDB" id="A0A409YIZ7"/>
<proteinExistence type="predicted"/>
<dbReference type="Proteomes" id="UP000284842">
    <property type="component" value="Unassembled WGS sequence"/>
</dbReference>
<dbReference type="EMBL" id="NHTK01001120">
    <property type="protein sequence ID" value="PPR02991.1"/>
    <property type="molecule type" value="Genomic_DNA"/>
</dbReference>
<reference evidence="2 3" key="1">
    <citation type="journal article" date="2018" name="Evol. Lett.">
        <title>Horizontal gene cluster transfer increased hallucinogenic mushroom diversity.</title>
        <authorList>
            <person name="Reynolds H.T."/>
            <person name="Vijayakumar V."/>
            <person name="Gluck-Thaler E."/>
            <person name="Korotkin H.B."/>
            <person name="Matheny P.B."/>
            <person name="Slot J.C."/>
        </authorList>
    </citation>
    <scope>NUCLEOTIDE SEQUENCE [LARGE SCALE GENOMIC DNA]</scope>
    <source>
        <strain evidence="2 3">2629</strain>
    </source>
</reference>
<gene>
    <name evidence="2" type="ORF">CVT24_012179</name>
</gene>
<accession>A0A409YIZ7</accession>
<keyword evidence="3" id="KW-1185">Reference proteome</keyword>
<comment type="caution">
    <text evidence="2">The sequence shown here is derived from an EMBL/GenBank/DDBJ whole genome shotgun (WGS) entry which is preliminary data.</text>
</comment>
<dbReference type="OrthoDB" id="3068096at2759"/>